<feature type="compositionally biased region" description="Basic residues" evidence="1">
    <location>
        <begin position="1"/>
        <end position="10"/>
    </location>
</feature>
<accession>A0ABP0ZPF0</accession>
<feature type="compositionally biased region" description="Polar residues" evidence="1">
    <location>
        <begin position="207"/>
        <end position="224"/>
    </location>
</feature>
<proteinExistence type="predicted"/>
<name>A0ABP0ZPF0_9ASCO</name>
<feature type="compositionally biased region" description="Polar residues" evidence="1">
    <location>
        <begin position="12"/>
        <end position="26"/>
    </location>
</feature>
<gene>
    <name evidence="2" type="ORF">LODBEIA_P42550</name>
</gene>
<reference evidence="2 3" key="1">
    <citation type="submission" date="2024-03" db="EMBL/GenBank/DDBJ databases">
        <authorList>
            <person name="Brejova B."/>
        </authorList>
    </citation>
    <scope>NUCLEOTIDE SEQUENCE [LARGE SCALE GENOMIC DNA]</scope>
    <source>
        <strain evidence="2 3">CBS 14171</strain>
    </source>
</reference>
<sequence length="541" mass="60238">MKKKIPKLTKKQQSASKTESTTTQPVTAEDILEQGSLDEESGDRWLGSDVSKALRFYQKAYLSYQQCIRLSSTSNPDAYYNLCRLTLEVYLLFKNNDGLDVETLENVDEVIFAQDSVVQELSQIYDLHFKCLEILQPLGDLSSDLVFNTIAVCVEALESDQSKNGGASYEEICAVFSKAWVLLEMLVQRQVSELENFVEELAKITDTRPQGSDTDTNNSAPQSGQKEEEYESEETTQPVDLYETIVLGHRLVQALYESSDRDQVENSRNLSSSCLELMNGVTRVLTQSFSAQATDKNSMLENISEEQLSSLAISHTSLAVLSQNDVSRAVEMWQSSPIANTAEKYMVASDNVQTLLERNEVGLDKLIILGPQEPQDAGKQLFWQALKFQNATLQSAEAQLSETLAAKRKAPSGVELGIGSIIVQIAGLKIARADINFQMSRIPDFPNSASHASQLVQNVKILLKAAANLANTSGGLRERQTEKINRDTKLSEAIFRLCLIEGKSSIDELDQIMTRPRWIKQVPEIRNLGYYDSLIAHLPAE</sequence>
<feature type="region of interest" description="Disordered" evidence="1">
    <location>
        <begin position="205"/>
        <end position="238"/>
    </location>
</feature>
<protein>
    <submittedName>
        <fullName evidence="2">Uncharacterized protein</fullName>
    </submittedName>
</protein>
<feature type="region of interest" description="Disordered" evidence="1">
    <location>
        <begin position="1"/>
        <end position="34"/>
    </location>
</feature>
<dbReference type="GeneID" id="92209451"/>
<evidence type="ECO:0000256" key="1">
    <source>
        <dbReference type="SAM" id="MobiDB-lite"/>
    </source>
</evidence>
<dbReference type="EMBL" id="OZ022409">
    <property type="protein sequence ID" value="CAK9440155.1"/>
    <property type="molecule type" value="Genomic_DNA"/>
</dbReference>
<dbReference type="Proteomes" id="UP001497383">
    <property type="component" value="Chromosome 5"/>
</dbReference>
<dbReference type="RefSeq" id="XP_066831193.1">
    <property type="nucleotide sequence ID" value="XM_066974456.1"/>
</dbReference>
<evidence type="ECO:0000313" key="3">
    <source>
        <dbReference type="Proteomes" id="UP001497383"/>
    </source>
</evidence>
<evidence type="ECO:0000313" key="2">
    <source>
        <dbReference type="EMBL" id="CAK9440155.1"/>
    </source>
</evidence>
<organism evidence="2 3">
    <name type="scientific">Lodderomyces beijingensis</name>
    <dbReference type="NCBI Taxonomy" id="1775926"/>
    <lineage>
        <taxon>Eukaryota</taxon>
        <taxon>Fungi</taxon>
        <taxon>Dikarya</taxon>
        <taxon>Ascomycota</taxon>
        <taxon>Saccharomycotina</taxon>
        <taxon>Pichiomycetes</taxon>
        <taxon>Debaryomycetaceae</taxon>
        <taxon>Candida/Lodderomyces clade</taxon>
        <taxon>Lodderomyces</taxon>
    </lineage>
</organism>
<keyword evidence="3" id="KW-1185">Reference proteome</keyword>